<evidence type="ECO:0000313" key="2">
    <source>
        <dbReference type="Proteomes" id="UP000481421"/>
    </source>
</evidence>
<proteinExistence type="predicted"/>
<dbReference type="AlphaFoldDB" id="A0A6B3RRG6"/>
<gene>
    <name evidence="1" type="ORF">G3572_16860</name>
</gene>
<dbReference type="RefSeq" id="WP_164614042.1">
    <property type="nucleotide sequence ID" value="NZ_JAAIKE010000006.1"/>
</dbReference>
<dbReference type="EMBL" id="JAAIKE010000006">
    <property type="protein sequence ID" value="NEX47883.1"/>
    <property type="molecule type" value="Genomic_DNA"/>
</dbReference>
<dbReference type="Proteomes" id="UP000481421">
    <property type="component" value="Unassembled WGS sequence"/>
</dbReference>
<keyword evidence="2" id="KW-1185">Reference proteome</keyword>
<organism evidence="1 2">
    <name type="scientific">Pseudotabrizicola algicola</name>
    <dbReference type="NCBI Taxonomy" id="2709381"/>
    <lineage>
        <taxon>Bacteria</taxon>
        <taxon>Pseudomonadati</taxon>
        <taxon>Pseudomonadota</taxon>
        <taxon>Alphaproteobacteria</taxon>
        <taxon>Rhodobacterales</taxon>
        <taxon>Paracoccaceae</taxon>
        <taxon>Pseudotabrizicola</taxon>
    </lineage>
</organism>
<evidence type="ECO:0008006" key="3">
    <source>
        <dbReference type="Google" id="ProtNLM"/>
    </source>
</evidence>
<reference evidence="1 2" key="1">
    <citation type="submission" date="2020-02" db="EMBL/GenBank/DDBJ databases">
        <title>Rhodobacter algicola sp. nov., isolated from microalga culture.</title>
        <authorList>
            <person name="Park C.-Y."/>
        </authorList>
    </citation>
    <scope>NUCLEOTIDE SEQUENCE [LARGE SCALE GENOMIC DNA]</scope>
    <source>
        <strain evidence="1 2">ETT8</strain>
    </source>
</reference>
<comment type="caution">
    <text evidence="1">The sequence shown here is derived from an EMBL/GenBank/DDBJ whole genome shotgun (WGS) entry which is preliminary data.</text>
</comment>
<evidence type="ECO:0000313" key="1">
    <source>
        <dbReference type="EMBL" id="NEX47883.1"/>
    </source>
</evidence>
<accession>A0A6B3RRG6</accession>
<name>A0A6B3RRG6_9RHOB</name>
<protein>
    <recommendedName>
        <fullName evidence="3">Capsular biosynthesis protein</fullName>
    </recommendedName>
</protein>
<sequence>MAQARVVFHLPARHLKDWRETRYLKLFARIEEAFAPLGARISVCDRRTRPFQAGTTDAYDDGDLHILDTGRARGRGVLNASIAYLPPFWHLDPAGMQAESSIGAQVFDPSEVPQRAANGFFERMRERYTLARRSRRAQEEEAASFAPGAISVFLQGSQPEENGLAHVSGEAMLRAVARGAGGRQVLVKPHPLAPEHDAAVIARVIAEGCSITPTTANVHDMIAASVATVSINSACAIEGFLQHKPAILFGPSDFHHVAQTVRQPEGFSAALGNALALPQPDYRRFLYWYFVRNCLNVGAPDFAAKVQAIFAQAGFPPERLGLRAPVI</sequence>